<proteinExistence type="predicted"/>
<dbReference type="AlphaFoldDB" id="A0A1I1WKU3"/>
<gene>
    <name evidence="3" type="ORF">SAMN05660831_01106</name>
    <name evidence="4" type="ORF">SAMN05660831_01357</name>
    <name evidence="5" type="ORF">SAMN05660831_02684</name>
    <name evidence="6" type="ORF">SAMN05660831_02691</name>
</gene>
<feature type="domain" description="Integrase catalytic" evidence="2">
    <location>
        <begin position="97"/>
        <end position="264"/>
    </location>
</feature>
<evidence type="ECO:0000313" key="6">
    <source>
        <dbReference type="EMBL" id="SFD96126.1"/>
    </source>
</evidence>
<protein>
    <submittedName>
        <fullName evidence="5">Putative transposase</fullName>
    </submittedName>
</protein>
<dbReference type="SUPFAM" id="SSF53098">
    <property type="entry name" value="Ribonuclease H-like"/>
    <property type="match status" value="1"/>
</dbReference>
<dbReference type="EMBL" id="FOMJ01000017">
    <property type="protein sequence ID" value="SFD95795.1"/>
    <property type="molecule type" value="Genomic_DNA"/>
</dbReference>
<accession>A0A1I1WKU3</accession>
<feature type="compositionally biased region" description="Basic residues" evidence="1">
    <location>
        <begin position="80"/>
        <end position="91"/>
    </location>
</feature>
<dbReference type="NCBIfam" id="NF033516">
    <property type="entry name" value="transpos_IS3"/>
    <property type="match status" value="1"/>
</dbReference>
<dbReference type="PROSITE" id="PS50994">
    <property type="entry name" value="INTEGRASE"/>
    <property type="match status" value="1"/>
</dbReference>
<dbReference type="PANTHER" id="PTHR46889:SF4">
    <property type="entry name" value="TRANSPOSASE INSO FOR INSERTION SEQUENCE ELEMENT IS911B-RELATED"/>
    <property type="match status" value="1"/>
</dbReference>
<dbReference type="RefSeq" id="WP_093427777.1">
    <property type="nucleotide sequence ID" value="NZ_FOMJ01000018.1"/>
</dbReference>
<dbReference type="PANTHER" id="PTHR46889">
    <property type="entry name" value="TRANSPOSASE INSF FOR INSERTION SEQUENCE IS3B-RELATED"/>
    <property type="match status" value="1"/>
</dbReference>
<dbReference type="EMBL" id="FOMJ01000002">
    <property type="protein sequence ID" value="SFD19695.1"/>
    <property type="molecule type" value="Genomic_DNA"/>
</dbReference>
<dbReference type="InterPro" id="IPR012337">
    <property type="entry name" value="RNaseH-like_sf"/>
</dbReference>
<dbReference type="InterPro" id="IPR048020">
    <property type="entry name" value="Transpos_IS3"/>
</dbReference>
<evidence type="ECO:0000313" key="7">
    <source>
        <dbReference type="Proteomes" id="UP000198611"/>
    </source>
</evidence>
<organism evidence="5 7">
    <name type="scientific">Thiohalospira halophila DSM 15071</name>
    <dbReference type="NCBI Taxonomy" id="1123397"/>
    <lineage>
        <taxon>Bacteria</taxon>
        <taxon>Pseudomonadati</taxon>
        <taxon>Pseudomonadota</taxon>
        <taxon>Gammaproteobacteria</taxon>
        <taxon>Thiohalospirales</taxon>
        <taxon>Thiohalospiraceae</taxon>
        <taxon>Thiohalospira</taxon>
    </lineage>
</organism>
<dbReference type="GO" id="GO:0015074">
    <property type="term" value="P:DNA integration"/>
    <property type="evidence" value="ECO:0007669"/>
    <property type="project" value="InterPro"/>
</dbReference>
<evidence type="ECO:0000313" key="4">
    <source>
        <dbReference type="EMBL" id="SFD26839.1"/>
    </source>
</evidence>
<dbReference type="InterPro" id="IPR036397">
    <property type="entry name" value="RNaseH_sf"/>
</dbReference>
<evidence type="ECO:0000313" key="5">
    <source>
        <dbReference type="EMBL" id="SFD95795.1"/>
    </source>
</evidence>
<dbReference type="InterPro" id="IPR001584">
    <property type="entry name" value="Integrase_cat-core"/>
</dbReference>
<dbReference type="GO" id="GO:0003676">
    <property type="term" value="F:nucleic acid binding"/>
    <property type="evidence" value="ECO:0007669"/>
    <property type="project" value="InterPro"/>
</dbReference>
<keyword evidence="7" id="KW-1185">Reference proteome</keyword>
<sequence length="265" mass="30627">MAAEGRPVPLAKLCRWLGVPRRSVYYRPKRRSRPLNELLVARIKAKLEQFPTYGYRRLAAILGENRKPVQRVLQRKGWQVRKRPQGHRPRARSLPSVASRPDERWATDLTQVWCGKDRRAALAVVIDCCTREVLGWRLSSRGNSPTAEAALEEALIERHGVLQRVARPLALRSDNGLVFSSRQYTATVRAYGLTQEFTTPYTPEQNGLMERFFRSLKEECIWQHRFESLGQARTVIRQWMKYYNEQRPHQALGYAAPRAHPALSA</sequence>
<reference evidence="5 7" key="1">
    <citation type="submission" date="2016-10" db="EMBL/GenBank/DDBJ databases">
        <authorList>
            <person name="de Groot N.N."/>
        </authorList>
    </citation>
    <scope>NUCLEOTIDE SEQUENCE [LARGE SCALE GENOMIC DNA]</scope>
    <source>
        <strain evidence="5 7">HL3</strain>
    </source>
</reference>
<name>A0A1I1WKU3_9GAMM</name>
<feature type="region of interest" description="Disordered" evidence="1">
    <location>
        <begin position="80"/>
        <end position="99"/>
    </location>
</feature>
<dbReference type="Gene3D" id="3.30.420.10">
    <property type="entry name" value="Ribonuclease H-like superfamily/Ribonuclease H"/>
    <property type="match status" value="1"/>
</dbReference>
<dbReference type="Proteomes" id="UP000198611">
    <property type="component" value="Unassembled WGS sequence"/>
</dbReference>
<evidence type="ECO:0000313" key="3">
    <source>
        <dbReference type="EMBL" id="SFD19695.1"/>
    </source>
</evidence>
<dbReference type="EMBL" id="FOMJ01000018">
    <property type="protein sequence ID" value="SFD96126.1"/>
    <property type="molecule type" value="Genomic_DNA"/>
</dbReference>
<evidence type="ECO:0000256" key="1">
    <source>
        <dbReference type="SAM" id="MobiDB-lite"/>
    </source>
</evidence>
<evidence type="ECO:0000259" key="2">
    <source>
        <dbReference type="PROSITE" id="PS50994"/>
    </source>
</evidence>
<dbReference type="InterPro" id="IPR050900">
    <property type="entry name" value="Transposase_IS3/IS150/IS904"/>
</dbReference>
<dbReference type="Pfam" id="PF13683">
    <property type="entry name" value="rve_3"/>
    <property type="match status" value="1"/>
</dbReference>
<dbReference type="EMBL" id="FOMJ01000003">
    <property type="protein sequence ID" value="SFD26839.1"/>
    <property type="molecule type" value="Genomic_DNA"/>
</dbReference>